<evidence type="ECO:0000313" key="1">
    <source>
        <dbReference type="EMBL" id="CAB4000560.1"/>
    </source>
</evidence>
<gene>
    <name evidence="1" type="ORF">PACLA_8A065152</name>
</gene>
<dbReference type="AlphaFoldDB" id="A0A7D9I6R8"/>
<comment type="caution">
    <text evidence="1">The sequence shown here is derived from an EMBL/GenBank/DDBJ whole genome shotgun (WGS) entry which is preliminary data.</text>
</comment>
<name>A0A7D9I6R8_PARCT</name>
<protein>
    <submittedName>
        <fullName evidence="1">Uncharacterized protein</fullName>
    </submittedName>
</protein>
<dbReference type="PANTHER" id="PTHR46177:SF1">
    <property type="entry name" value="INTEGRASE CATALYTIC DOMAIN-CONTAINING PROTEIN"/>
    <property type="match status" value="1"/>
</dbReference>
<organism evidence="1 2">
    <name type="scientific">Paramuricea clavata</name>
    <name type="common">Red gorgonian</name>
    <name type="synonym">Violescent sea-whip</name>
    <dbReference type="NCBI Taxonomy" id="317549"/>
    <lineage>
        <taxon>Eukaryota</taxon>
        <taxon>Metazoa</taxon>
        <taxon>Cnidaria</taxon>
        <taxon>Anthozoa</taxon>
        <taxon>Octocorallia</taxon>
        <taxon>Malacalcyonacea</taxon>
        <taxon>Plexauridae</taxon>
        <taxon>Paramuricea</taxon>
    </lineage>
</organism>
<dbReference type="Proteomes" id="UP001152795">
    <property type="component" value="Unassembled WGS sequence"/>
</dbReference>
<sequence>MSKRTLLNRLKQYGLTRRNCDINEAVLRQHISIELEGAGNLLGYRAMWRKLHLKYGINVPRSAVEILLREMDPEGTSRRVIWLKLEMSNNDPKVIGKLFRDAVIEVGGCPSILRTDRDSVGTIDYKHQYNPENLEEINRELNPSDDSNESLIYQEYFAYVNEMLGIAEPSSWRVALALYHRLSTVAQT</sequence>
<keyword evidence="2" id="KW-1185">Reference proteome</keyword>
<evidence type="ECO:0000313" key="2">
    <source>
        <dbReference type="Proteomes" id="UP001152795"/>
    </source>
</evidence>
<dbReference type="EMBL" id="CACRXK020003866">
    <property type="protein sequence ID" value="CAB4000560.1"/>
    <property type="molecule type" value="Genomic_DNA"/>
</dbReference>
<dbReference type="PANTHER" id="PTHR46177">
    <property type="entry name" value="INTEGRASE CATALYTIC DOMAIN-CONTAINING PROTEIN"/>
    <property type="match status" value="1"/>
</dbReference>
<dbReference type="OrthoDB" id="7689536at2759"/>
<accession>A0A7D9I6R8</accession>
<proteinExistence type="predicted"/>
<reference evidence="1" key="1">
    <citation type="submission" date="2020-04" db="EMBL/GenBank/DDBJ databases">
        <authorList>
            <person name="Alioto T."/>
            <person name="Alioto T."/>
            <person name="Gomez Garrido J."/>
        </authorList>
    </citation>
    <scope>NUCLEOTIDE SEQUENCE</scope>
    <source>
        <strain evidence="1">A484AB</strain>
    </source>
</reference>